<dbReference type="KEGG" id="smai:EXU30_15950"/>
<gene>
    <name evidence="3" type="ORF">EXU30_15950</name>
</gene>
<dbReference type="PROSITE" id="PS51352">
    <property type="entry name" value="THIOREDOXIN_2"/>
    <property type="match status" value="1"/>
</dbReference>
<evidence type="ECO:0000313" key="4">
    <source>
        <dbReference type="Proteomes" id="UP000291106"/>
    </source>
</evidence>
<dbReference type="SUPFAM" id="SSF52833">
    <property type="entry name" value="Thioredoxin-like"/>
    <property type="match status" value="1"/>
</dbReference>
<dbReference type="InterPro" id="IPR013766">
    <property type="entry name" value="Thioredoxin_domain"/>
</dbReference>
<reference evidence="3 4" key="1">
    <citation type="submission" date="2019-02" db="EMBL/GenBank/DDBJ databases">
        <title>Shewanella sp. D4-2 isolated from Dokdo Island.</title>
        <authorList>
            <person name="Baek K."/>
        </authorList>
    </citation>
    <scope>NUCLEOTIDE SEQUENCE [LARGE SCALE GENOMIC DNA]</scope>
    <source>
        <strain evidence="3 4">D4-2</strain>
    </source>
</reference>
<evidence type="ECO:0000313" key="3">
    <source>
        <dbReference type="EMBL" id="QBF83996.1"/>
    </source>
</evidence>
<name>A0A411PKF8_9GAMM</name>
<dbReference type="GO" id="GO:0016209">
    <property type="term" value="F:antioxidant activity"/>
    <property type="evidence" value="ECO:0007669"/>
    <property type="project" value="InterPro"/>
</dbReference>
<dbReference type="EMBL" id="CP036200">
    <property type="protein sequence ID" value="QBF83996.1"/>
    <property type="molecule type" value="Genomic_DNA"/>
</dbReference>
<feature type="transmembrane region" description="Helical" evidence="1">
    <location>
        <begin position="23"/>
        <end position="45"/>
    </location>
</feature>
<sequence length="188" mass="20768">MSVNSMLLKTKQALATRLSSPKFWLGLARDIFIMAVILIGVSMYLQRDIASGAAPHIQASLISGEQIHLFKQKSDKPTLVYFWGTWCPICSVTSPAVNGITKDGHQVVTIAVASGSNSQISQYLDEHQYQFATVNEQQTKQPLSEQWGAHALPSIYLVDSNNQIVMTTSGATSYWGLKLRLWLVELLA</sequence>
<dbReference type="RefSeq" id="WP_130601665.1">
    <property type="nucleotide sequence ID" value="NZ_CP036200.1"/>
</dbReference>
<evidence type="ECO:0000256" key="1">
    <source>
        <dbReference type="SAM" id="Phobius"/>
    </source>
</evidence>
<dbReference type="InterPro" id="IPR050553">
    <property type="entry name" value="Thioredoxin_ResA/DsbE_sf"/>
</dbReference>
<dbReference type="PANTHER" id="PTHR42852:SF17">
    <property type="entry name" value="THIOREDOXIN-LIKE PROTEIN HI_1115"/>
    <property type="match status" value="1"/>
</dbReference>
<dbReference type="Proteomes" id="UP000291106">
    <property type="component" value="Chromosome"/>
</dbReference>
<dbReference type="AlphaFoldDB" id="A0A411PKF8"/>
<dbReference type="OrthoDB" id="9796554at2"/>
<accession>A0A411PKF8</accession>
<keyword evidence="1" id="KW-0812">Transmembrane</keyword>
<organism evidence="3 4">
    <name type="scientific">Shewanella maritima</name>
    <dbReference type="NCBI Taxonomy" id="2520507"/>
    <lineage>
        <taxon>Bacteria</taxon>
        <taxon>Pseudomonadati</taxon>
        <taxon>Pseudomonadota</taxon>
        <taxon>Gammaproteobacteria</taxon>
        <taxon>Alteromonadales</taxon>
        <taxon>Shewanellaceae</taxon>
        <taxon>Shewanella</taxon>
    </lineage>
</organism>
<proteinExistence type="predicted"/>
<keyword evidence="4" id="KW-1185">Reference proteome</keyword>
<dbReference type="InterPro" id="IPR000866">
    <property type="entry name" value="AhpC/TSA"/>
</dbReference>
<keyword evidence="1" id="KW-0472">Membrane</keyword>
<evidence type="ECO:0000259" key="2">
    <source>
        <dbReference type="PROSITE" id="PS51352"/>
    </source>
</evidence>
<protein>
    <submittedName>
        <fullName evidence="3">Protein disulfide oxidoreductase</fullName>
    </submittedName>
</protein>
<dbReference type="GO" id="GO:0016491">
    <property type="term" value="F:oxidoreductase activity"/>
    <property type="evidence" value="ECO:0007669"/>
    <property type="project" value="InterPro"/>
</dbReference>
<dbReference type="CDD" id="cd03011">
    <property type="entry name" value="TlpA_like_ScsD_MtbDsbE"/>
    <property type="match status" value="1"/>
</dbReference>
<dbReference type="PANTHER" id="PTHR42852">
    <property type="entry name" value="THIOL:DISULFIDE INTERCHANGE PROTEIN DSBE"/>
    <property type="match status" value="1"/>
</dbReference>
<keyword evidence="1" id="KW-1133">Transmembrane helix</keyword>
<dbReference type="Gene3D" id="3.40.30.10">
    <property type="entry name" value="Glutaredoxin"/>
    <property type="match status" value="1"/>
</dbReference>
<dbReference type="InterPro" id="IPR036249">
    <property type="entry name" value="Thioredoxin-like_sf"/>
</dbReference>
<dbReference type="Pfam" id="PF00578">
    <property type="entry name" value="AhpC-TSA"/>
    <property type="match status" value="1"/>
</dbReference>
<feature type="domain" description="Thioredoxin" evidence="2">
    <location>
        <begin position="48"/>
        <end position="188"/>
    </location>
</feature>